<name>A0ACB9RLT5_9MYRT</name>
<sequence length="281" mass="31379">MGNPKQKWTQEEEEALRKGVAKHGTGKWKDIQRDPEFNKFLFSRSNIDLKDKWRNMFGGGSGQGQRDKARAKIKALAEAAPLAIQPFIPNASVIDEATGEIAVDGSAKHVDETKSTPRYDDMIFEAFTNLNEPSGLEIGVMISYIEKCHEVSQNFRRQLRARLKRLVALGKLEENQNRYKLKEDTPLIVKAAAKNPTLQEQDNRPRPVQSAGGAMFGETLDEAAVACAYRIAEAENKSFVAAEAVKEAERVAKMAEDAESIYQFTKEMLERCSGDEITLLA</sequence>
<evidence type="ECO:0000313" key="1">
    <source>
        <dbReference type="EMBL" id="KAI4379824.1"/>
    </source>
</evidence>
<proteinExistence type="predicted"/>
<protein>
    <submittedName>
        <fullName evidence="1">Uncharacterized protein</fullName>
    </submittedName>
</protein>
<organism evidence="1 2">
    <name type="scientific">Melastoma candidum</name>
    <dbReference type="NCBI Taxonomy" id="119954"/>
    <lineage>
        <taxon>Eukaryota</taxon>
        <taxon>Viridiplantae</taxon>
        <taxon>Streptophyta</taxon>
        <taxon>Embryophyta</taxon>
        <taxon>Tracheophyta</taxon>
        <taxon>Spermatophyta</taxon>
        <taxon>Magnoliopsida</taxon>
        <taxon>eudicotyledons</taxon>
        <taxon>Gunneridae</taxon>
        <taxon>Pentapetalae</taxon>
        <taxon>rosids</taxon>
        <taxon>malvids</taxon>
        <taxon>Myrtales</taxon>
        <taxon>Melastomataceae</taxon>
        <taxon>Melastomatoideae</taxon>
        <taxon>Melastomateae</taxon>
        <taxon>Melastoma</taxon>
    </lineage>
</organism>
<keyword evidence="2" id="KW-1185">Reference proteome</keyword>
<accession>A0ACB9RLT5</accession>
<comment type="caution">
    <text evidence="1">The sequence shown here is derived from an EMBL/GenBank/DDBJ whole genome shotgun (WGS) entry which is preliminary data.</text>
</comment>
<dbReference type="EMBL" id="CM042882">
    <property type="protein sequence ID" value="KAI4379824.1"/>
    <property type="molecule type" value="Genomic_DNA"/>
</dbReference>
<gene>
    <name evidence="1" type="ORF">MLD38_006070</name>
</gene>
<reference evidence="2" key="1">
    <citation type="journal article" date="2023" name="Front. Plant Sci.">
        <title>Chromosomal-level genome assembly of Melastoma candidum provides insights into trichome evolution.</title>
        <authorList>
            <person name="Zhong Y."/>
            <person name="Wu W."/>
            <person name="Sun C."/>
            <person name="Zou P."/>
            <person name="Liu Y."/>
            <person name="Dai S."/>
            <person name="Zhou R."/>
        </authorList>
    </citation>
    <scope>NUCLEOTIDE SEQUENCE [LARGE SCALE GENOMIC DNA]</scope>
</reference>
<dbReference type="Proteomes" id="UP001057402">
    <property type="component" value="Chromosome 3"/>
</dbReference>
<evidence type="ECO:0000313" key="2">
    <source>
        <dbReference type="Proteomes" id="UP001057402"/>
    </source>
</evidence>